<sequence>MKKICLVFFAFLVAFSLNSCITAAILIGGAALAAGGVYYYQDGNYVIEVPNTMRDVYSATIKTFQTNSSFYTLKDKSIGSESATVTAETKNDSDKITVTIELLGPKLTSITIRYGILGDEKLSAKIADQISGNLVRS</sequence>
<evidence type="ECO:0000313" key="2">
    <source>
        <dbReference type="EMBL" id="MFC4892867.1"/>
    </source>
</evidence>
<evidence type="ECO:0000313" key="3">
    <source>
        <dbReference type="Proteomes" id="UP001595926"/>
    </source>
</evidence>
<accession>A0ABV9TDH1</accession>
<reference evidence="3" key="1">
    <citation type="journal article" date="2019" name="Int. J. Syst. Evol. Microbiol.">
        <title>The Global Catalogue of Microorganisms (GCM) 10K type strain sequencing project: providing services to taxonomists for standard genome sequencing and annotation.</title>
        <authorList>
            <consortium name="The Broad Institute Genomics Platform"/>
            <consortium name="The Broad Institute Genome Sequencing Center for Infectious Disease"/>
            <person name="Wu L."/>
            <person name="Ma J."/>
        </authorList>
    </citation>
    <scope>NUCLEOTIDE SEQUENCE [LARGE SCALE GENOMIC DNA]</scope>
    <source>
        <strain evidence="3">CGMCC 1.13718</strain>
    </source>
</reference>
<feature type="chain" id="PRO_5046989395" evidence="1">
    <location>
        <begin position="20"/>
        <end position="137"/>
    </location>
</feature>
<protein>
    <submittedName>
        <fullName evidence="2">DUF3568 family protein</fullName>
    </submittedName>
</protein>
<feature type="signal peptide" evidence="1">
    <location>
        <begin position="1"/>
        <end position="19"/>
    </location>
</feature>
<evidence type="ECO:0000256" key="1">
    <source>
        <dbReference type="SAM" id="SignalP"/>
    </source>
</evidence>
<organism evidence="2 3">
    <name type="scientific">Pseudofrancisella aestuarii</name>
    <dbReference type="NCBI Taxonomy" id="2670347"/>
    <lineage>
        <taxon>Bacteria</taxon>
        <taxon>Pseudomonadati</taxon>
        <taxon>Pseudomonadota</taxon>
        <taxon>Gammaproteobacteria</taxon>
        <taxon>Thiotrichales</taxon>
        <taxon>Francisellaceae</taxon>
        <taxon>Pseudofrancisella</taxon>
    </lineage>
</organism>
<keyword evidence="1" id="KW-0732">Signal</keyword>
<dbReference type="Pfam" id="PF12092">
    <property type="entry name" value="DUF3568"/>
    <property type="match status" value="1"/>
</dbReference>
<name>A0ABV9TDH1_9GAMM</name>
<comment type="caution">
    <text evidence="2">The sequence shown here is derived from an EMBL/GenBank/DDBJ whole genome shotgun (WGS) entry which is preliminary data.</text>
</comment>
<dbReference type="RefSeq" id="WP_119331124.1">
    <property type="nucleotide sequence ID" value="NZ_JBHSJH010000003.1"/>
</dbReference>
<gene>
    <name evidence="2" type="ORF">ACFPDQ_07365</name>
</gene>
<dbReference type="EMBL" id="JBHSJH010000003">
    <property type="protein sequence ID" value="MFC4892867.1"/>
    <property type="molecule type" value="Genomic_DNA"/>
</dbReference>
<dbReference type="InterPro" id="IPR021952">
    <property type="entry name" value="Flpp3-like"/>
</dbReference>
<keyword evidence="3" id="KW-1185">Reference proteome</keyword>
<proteinExistence type="predicted"/>
<dbReference type="Proteomes" id="UP001595926">
    <property type="component" value="Unassembled WGS sequence"/>
</dbReference>